<feature type="domain" description="RRM" evidence="4">
    <location>
        <begin position="14"/>
        <end position="91"/>
    </location>
</feature>
<gene>
    <name evidence="5" type="ORF">RNJ44_03295</name>
</gene>
<evidence type="ECO:0000313" key="6">
    <source>
        <dbReference type="Proteomes" id="UP001623330"/>
    </source>
</evidence>
<dbReference type="Gene3D" id="3.30.70.330">
    <property type="match status" value="4"/>
</dbReference>
<dbReference type="Pfam" id="PF00076">
    <property type="entry name" value="RRM_1"/>
    <property type="match status" value="3"/>
</dbReference>
<sequence length="368" mass="42201">MGNPKQPKRLRDECTVLVQNIPRSYNQGKIKKYFADCGQVIQVNTYESWFEKIRCQMARIEFATAEAAQSALTKTYKTMGNNTIEVTPLKDCTVWLTNYPPKYNQRDIRELFKSMEIVALNVRLPSLRFNSNRRFAYVDVANEENVHKAVQELNGKVIDGFKMVAKKSDPELKTKRSDAPVLERREIILRNLPKDMLDITKIKEIFSKFGTIEEVRLPKRQFAILEHLHHACAFVIFSSHEEAEAALVLNGESINEHKISVNLSDSPAYLERKEVNALLSAKRTDNVVAIYPISDKTNKIQIKSFIEEKNKQLADNIDSIYLVLDHSSALIKFVKDSDAARTILLLHHSNFLQSRINCTSIKDMLKSI</sequence>
<dbReference type="PANTHER" id="PTHR24012">
    <property type="entry name" value="RNA BINDING PROTEIN"/>
    <property type="match status" value="1"/>
</dbReference>
<proteinExistence type="predicted"/>
<comment type="caution">
    <text evidence="5">The sequence shown here is derived from an EMBL/GenBank/DDBJ whole genome shotgun (WGS) entry which is preliminary data.</text>
</comment>
<feature type="domain" description="RRM" evidence="4">
    <location>
        <begin position="185"/>
        <end position="266"/>
    </location>
</feature>
<dbReference type="Proteomes" id="UP001623330">
    <property type="component" value="Unassembled WGS sequence"/>
</dbReference>
<protein>
    <submittedName>
        <fullName evidence="5">U4/U6 snRNA-associated-splicing factor PRP24</fullName>
    </submittedName>
</protein>
<dbReference type="CDD" id="cd12296">
    <property type="entry name" value="RRM1_Prp24"/>
    <property type="match status" value="1"/>
</dbReference>
<dbReference type="EMBL" id="JBEVYD010000003">
    <property type="protein sequence ID" value="KAL3234533.1"/>
    <property type="molecule type" value="Genomic_DNA"/>
</dbReference>
<dbReference type="InterPro" id="IPR012677">
    <property type="entry name" value="Nucleotide-bd_a/b_plait_sf"/>
</dbReference>
<dbReference type="InterPro" id="IPR035979">
    <property type="entry name" value="RBD_domain_sf"/>
</dbReference>
<keyword evidence="2 3" id="KW-0694">RNA-binding</keyword>
<dbReference type="InterPro" id="IPR031766">
    <property type="entry name" value="RRM_occluded"/>
</dbReference>
<keyword evidence="6" id="KW-1185">Reference proteome</keyword>
<evidence type="ECO:0000256" key="1">
    <source>
        <dbReference type="ARBA" id="ARBA00022737"/>
    </source>
</evidence>
<dbReference type="Pfam" id="PF16842">
    <property type="entry name" value="RRM_occluded"/>
    <property type="match status" value="1"/>
</dbReference>
<dbReference type="InterPro" id="IPR000504">
    <property type="entry name" value="RRM_dom"/>
</dbReference>
<evidence type="ECO:0000259" key="4">
    <source>
        <dbReference type="PROSITE" id="PS50102"/>
    </source>
</evidence>
<keyword evidence="1" id="KW-0677">Repeat</keyword>
<dbReference type="InterPro" id="IPR034397">
    <property type="entry name" value="Prp24_RRM1"/>
</dbReference>
<evidence type="ECO:0000313" key="5">
    <source>
        <dbReference type="EMBL" id="KAL3234533.1"/>
    </source>
</evidence>
<dbReference type="SMART" id="SM00360">
    <property type="entry name" value="RRM"/>
    <property type="match status" value="3"/>
</dbReference>
<reference evidence="5 6" key="1">
    <citation type="submission" date="2024-05" db="EMBL/GenBank/DDBJ databases">
        <title>Long read based assembly of the Candida bracarensis genome reveals expanded adhesin content.</title>
        <authorList>
            <person name="Marcet-Houben M."/>
            <person name="Ksiezopolska E."/>
            <person name="Gabaldon T."/>
        </authorList>
    </citation>
    <scope>NUCLEOTIDE SEQUENCE [LARGE SCALE GENOMIC DNA]</scope>
    <source>
        <strain evidence="5 6">CBM6</strain>
    </source>
</reference>
<evidence type="ECO:0000256" key="2">
    <source>
        <dbReference type="ARBA" id="ARBA00022884"/>
    </source>
</evidence>
<organism evidence="5 6">
    <name type="scientific">Nakaseomyces bracarensis</name>
    <dbReference type="NCBI Taxonomy" id="273131"/>
    <lineage>
        <taxon>Eukaryota</taxon>
        <taxon>Fungi</taxon>
        <taxon>Dikarya</taxon>
        <taxon>Ascomycota</taxon>
        <taxon>Saccharomycotina</taxon>
        <taxon>Saccharomycetes</taxon>
        <taxon>Saccharomycetales</taxon>
        <taxon>Saccharomycetaceae</taxon>
        <taxon>Nakaseomyces</taxon>
    </lineage>
</organism>
<evidence type="ECO:0000256" key="3">
    <source>
        <dbReference type="PROSITE-ProRule" id="PRU00176"/>
    </source>
</evidence>
<accession>A0ABR4NZB6</accession>
<name>A0ABR4NZB6_9SACH</name>
<dbReference type="SUPFAM" id="SSF54928">
    <property type="entry name" value="RNA-binding domain, RBD"/>
    <property type="match status" value="2"/>
</dbReference>
<dbReference type="PROSITE" id="PS50102">
    <property type="entry name" value="RRM"/>
    <property type="match status" value="3"/>
</dbReference>
<feature type="domain" description="RRM" evidence="4">
    <location>
        <begin position="92"/>
        <end position="170"/>
    </location>
</feature>